<comment type="caution">
    <text evidence="1">The sequence shown here is derived from an EMBL/GenBank/DDBJ whole genome shotgun (WGS) entry which is preliminary data.</text>
</comment>
<evidence type="ECO:0000313" key="2">
    <source>
        <dbReference type="Proteomes" id="UP000653305"/>
    </source>
</evidence>
<accession>A0A830BDS1</accession>
<gene>
    <name evidence="1" type="ORF">PHJA_000484300</name>
</gene>
<keyword evidence="2" id="KW-1185">Reference proteome</keyword>
<dbReference type="AlphaFoldDB" id="A0A830BDS1"/>
<name>A0A830BDS1_9LAMI</name>
<protein>
    <submittedName>
        <fullName evidence="1">Uncharacterized protein</fullName>
    </submittedName>
</protein>
<dbReference type="Proteomes" id="UP000653305">
    <property type="component" value="Unassembled WGS sequence"/>
</dbReference>
<reference evidence="1" key="1">
    <citation type="submission" date="2020-07" db="EMBL/GenBank/DDBJ databases">
        <title>Ethylene signaling mediates host invasion by parasitic plants.</title>
        <authorList>
            <person name="Yoshida S."/>
        </authorList>
    </citation>
    <scope>NUCLEOTIDE SEQUENCE</scope>
    <source>
        <strain evidence="1">Okayama</strain>
    </source>
</reference>
<evidence type="ECO:0000313" key="1">
    <source>
        <dbReference type="EMBL" id="GFP83409.1"/>
    </source>
</evidence>
<organism evidence="1 2">
    <name type="scientific">Phtheirospermum japonicum</name>
    <dbReference type="NCBI Taxonomy" id="374723"/>
    <lineage>
        <taxon>Eukaryota</taxon>
        <taxon>Viridiplantae</taxon>
        <taxon>Streptophyta</taxon>
        <taxon>Embryophyta</taxon>
        <taxon>Tracheophyta</taxon>
        <taxon>Spermatophyta</taxon>
        <taxon>Magnoliopsida</taxon>
        <taxon>eudicotyledons</taxon>
        <taxon>Gunneridae</taxon>
        <taxon>Pentapetalae</taxon>
        <taxon>asterids</taxon>
        <taxon>lamiids</taxon>
        <taxon>Lamiales</taxon>
        <taxon>Orobanchaceae</taxon>
        <taxon>Orobanchaceae incertae sedis</taxon>
        <taxon>Phtheirospermum</taxon>
    </lineage>
</organism>
<sequence length="341" mass="38968">MSLGDFNSSIASQLKESESCVAGNKSREYVLDMWRQCIKLKLYEDAPKSVEKDGECFVAPCKKCKHFKNARNSFSTKIEKDGASLMAHCNKCNHFEKATKIEKDAKSFVSRCKECEHFDKTPFSYSSAARQSAAMFEVRCKKCNAESLMVRRKECNHDFSTKMLKDARCKARAIALEKARDSLIKLVLSKNAPDSFPTKIRKTDESFSLCKARAKVWEMRTDSSKVKHLEKSLNFFPNKKVEDAKSSVARGKALLLETVAYNKEHLSSKSKQDDNGDYDACVVPVRNRYQSEGFHDSLMAKQILLKSLQRKDRFRVISNSVSQALESYSCWRWMLRMPSST</sequence>
<dbReference type="EMBL" id="BMAC01000063">
    <property type="protein sequence ID" value="GFP83409.1"/>
    <property type="molecule type" value="Genomic_DNA"/>
</dbReference>
<proteinExistence type="predicted"/>